<proteinExistence type="predicted"/>
<sequence length="144" mass="16831">MIAEEIETDLLERAKSEEKAYNWVEAANLYKSIIKLYLDNELIKKAAETYKRLGYVYSRAAETAEIAEEYLERYKNCVNAYKDAAKNYKQNGNRAEELECMAEALYFNGFIGYSHVEVRDFFSKSYDLFIKSSEIYSKEDDQEG</sequence>
<accession>X1BQ64</accession>
<dbReference type="SUPFAM" id="SSF48452">
    <property type="entry name" value="TPR-like"/>
    <property type="match status" value="1"/>
</dbReference>
<evidence type="ECO:0000256" key="1">
    <source>
        <dbReference type="SAM" id="Coils"/>
    </source>
</evidence>
<dbReference type="InterPro" id="IPR011990">
    <property type="entry name" value="TPR-like_helical_dom_sf"/>
</dbReference>
<comment type="caution">
    <text evidence="2">The sequence shown here is derived from an EMBL/GenBank/DDBJ whole genome shotgun (WGS) entry which is preliminary data.</text>
</comment>
<name>X1BQ64_9ZZZZ</name>
<gene>
    <name evidence="2" type="ORF">S01H4_41177</name>
</gene>
<dbReference type="Gene3D" id="1.25.40.10">
    <property type="entry name" value="Tetratricopeptide repeat domain"/>
    <property type="match status" value="1"/>
</dbReference>
<reference evidence="2" key="1">
    <citation type="journal article" date="2014" name="Front. Microbiol.">
        <title>High frequency of phylogenetically diverse reductive dehalogenase-homologous genes in deep subseafloor sedimentary metagenomes.</title>
        <authorList>
            <person name="Kawai M."/>
            <person name="Futagami T."/>
            <person name="Toyoda A."/>
            <person name="Takaki Y."/>
            <person name="Nishi S."/>
            <person name="Hori S."/>
            <person name="Arai W."/>
            <person name="Tsubouchi T."/>
            <person name="Morono Y."/>
            <person name="Uchiyama I."/>
            <person name="Ito T."/>
            <person name="Fujiyama A."/>
            <person name="Inagaki F."/>
            <person name="Takami H."/>
        </authorList>
    </citation>
    <scope>NUCLEOTIDE SEQUENCE</scope>
    <source>
        <strain evidence="2">Expedition CK06-06</strain>
    </source>
</reference>
<evidence type="ECO:0000313" key="2">
    <source>
        <dbReference type="EMBL" id="GAG97150.1"/>
    </source>
</evidence>
<feature type="coiled-coil region" evidence="1">
    <location>
        <begin position="71"/>
        <end position="98"/>
    </location>
</feature>
<protein>
    <submittedName>
        <fullName evidence="2">Uncharacterized protein</fullName>
    </submittedName>
</protein>
<keyword evidence="1" id="KW-0175">Coiled coil</keyword>
<organism evidence="2">
    <name type="scientific">marine sediment metagenome</name>
    <dbReference type="NCBI Taxonomy" id="412755"/>
    <lineage>
        <taxon>unclassified sequences</taxon>
        <taxon>metagenomes</taxon>
        <taxon>ecological metagenomes</taxon>
    </lineage>
</organism>
<feature type="non-terminal residue" evidence="2">
    <location>
        <position position="144"/>
    </location>
</feature>
<dbReference type="AlphaFoldDB" id="X1BQ64"/>
<dbReference type="EMBL" id="BART01022498">
    <property type="protein sequence ID" value="GAG97150.1"/>
    <property type="molecule type" value="Genomic_DNA"/>
</dbReference>